<feature type="transmembrane region" description="Helical" evidence="2">
    <location>
        <begin position="37"/>
        <end position="54"/>
    </location>
</feature>
<protein>
    <submittedName>
        <fullName evidence="3">Uncharacterized protein</fullName>
    </submittedName>
</protein>
<keyword evidence="2" id="KW-0472">Membrane</keyword>
<keyword evidence="2" id="KW-0812">Transmembrane</keyword>
<keyword evidence="2" id="KW-1133">Transmembrane helix</keyword>
<reference evidence="3" key="1">
    <citation type="submission" date="2007-07" db="EMBL/GenBank/DDBJ databases">
        <title>PCAP assembly of the Caenorhabditis remanei genome.</title>
        <authorList>
            <consortium name="The Caenorhabditis remanei Sequencing Consortium"/>
            <person name="Wilson R.K."/>
        </authorList>
    </citation>
    <scope>NUCLEOTIDE SEQUENCE [LARGE SCALE GENOMIC DNA]</scope>
    <source>
        <strain evidence="3">PB4641</strain>
    </source>
</reference>
<accession>E3LD88</accession>
<proteinExistence type="predicted"/>
<dbReference type="RefSeq" id="XP_003118037.2">
    <property type="nucleotide sequence ID" value="XM_003117989.2"/>
</dbReference>
<keyword evidence="4" id="KW-1185">Reference proteome</keyword>
<evidence type="ECO:0000313" key="4">
    <source>
        <dbReference type="Proteomes" id="UP000008281"/>
    </source>
</evidence>
<dbReference type="InParanoid" id="E3LD88"/>
<feature type="compositionally biased region" description="Pro residues" evidence="1">
    <location>
        <begin position="107"/>
        <end position="116"/>
    </location>
</feature>
<dbReference type="OrthoDB" id="5871998at2759"/>
<dbReference type="Proteomes" id="UP000008281">
    <property type="component" value="Unassembled WGS sequence"/>
</dbReference>
<evidence type="ECO:0000256" key="2">
    <source>
        <dbReference type="SAM" id="Phobius"/>
    </source>
</evidence>
<dbReference type="HOGENOM" id="CLU_1836873_0_0_1"/>
<gene>
    <name evidence="3" type="ORF">CRE_00117</name>
</gene>
<dbReference type="CTD" id="9825405"/>
<dbReference type="KEGG" id="crq:GCK72_024672"/>
<name>E3LD88_CAERE</name>
<dbReference type="AlphaFoldDB" id="E3LD88"/>
<sequence>MRPKLAMAILGFTIPFLINSILVGTTAIMLIRNENPLFIVAFITMSLCVTLVLIKSMFHLLRELAGPLQTGPARRLTARDVNRNLEEMLPMSTRPPLSRASTLPSRPMSPIPPESPPSSLFPRTHRSLHRCDIYADI</sequence>
<dbReference type="eggNOG" id="ENOG502R3R1">
    <property type="taxonomic scope" value="Eukaryota"/>
</dbReference>
<dbReference type="EMBL" id="DS268407">
    <property type="protein sequence ID" value="EFO82635.1"/>
    <property type="molecule type" value="Genomic_DNA"/>
</dbReference>
<organism evidence="4">
    <name type="scientific">Caenorhabditis remanei</name>
    <name type="common">Caenorhabditis vulgaris</name>
    <dbReference type="NCBI Taxonomy" id="31234"/>
    <lineage>
        <taxon>Eukaryota</taxon>
        <taxon>Metazoa</taxon>
        <taxon>Ecdysozoa</taxon>
        <taxon>Nematoda</taxon>
        <taxon>Chromadorea</taxon>
        <taxon>Rhabditida</taxon>
        <taxon>Rhabditina</taxon>
        <taxon>Rhabditomorpha</taxon>
        <taxon>Rhabditoidea</taxon>
        <taxon>Rhabditidae</taxon>
        <taxon>Peloderinae</taxon>
        <taxon>Caenorhabditis</taxon>
    </lineage>
</organism>
<evidence type="ECO:0000256" key="1">
    <source>
        <dbReference type="SAM" id="MobiDB-lite"/>
    </source>
</evidence>
<dbReference type="OMA" id="RYIIREP"/>
<feature type="transmembrane region" description="Helical" evidence="2">
    <location>
        <begin position="7"/>
        <end position="31"/>
    </location>
</feature>
<evidence type="ECO:0000313" key="3">
    <source>
        <dbReference type="EMBL" id="EFO82635.1"/>
    </source>
</evidence>
<feature type="region of interest" description="Disordered" evidence="1">
    <location>
        <begin position="84"/>
        <end position="124"/>
    </location>
</feature>
<dbReference type="GeneID" id="9825405"/>